<dbReference type="PRINTS" id="PR00722">
    <property type="entry name" value="CHYMOTRYPSIN"/>
</dbReference>
<dbReference type="PANTHER" id="PTHR24271:SF93">
    <property type="entry name" value="GRANZYME D-RELATED"/>
    <property type="match status" value="1"/>
</dbReference>
<sequence>MPPVLILLTLLLPLGAGAEEIIGGHVVKPHSRPYMAFVMSVDIKGNRIYCGGFLVQDDFVLTAAHCKSRSLQSSMTVTLGAHNVTAKEETQQIIPVAKDIPHPDFNATILSSDIMLLKLERKAKRTKAVRPLKLPRPNAQVKPGDVCSVAGWGSRSINDTKVSARLREVQLIIQEDEECKRRFRPYTETTEICAGDLKKIKTPFKGDSGGPLVCDNQAYGVFAYAKNRTISSGVFTKVVHFLPWISRNMKLL</sequence>
<dbReference type="SMART" id="SM00020">
    <property type="entry name" value="Tryp_SPc"/>
    <property type="match status" value="1"/>
</dbReference>
<evidence type="ECO:0000256" key="3">
    <source>
        <dbReference type="ARBA" id="ARBA00022801"/>
    </source>
</evidence>
<dbReference type="InterPro" id="IPR043504">
    <property type="entry name" value="Peptidase_S1_PA_chymotrypsin"/>
</dbReference>
<feature type="domain" description="Peptidase S1" evidence="9">
    <location>
        <begin position="21"/>
        <end position="250"/>
    </location>
</feature>
<evidence type="ECO:0000256" key="4">
    <source>
        <dbReference type="ARBA" id="ARBA00022825"/>
    </source>
</evidence>
<evidence type="ECO:0000256" key="8">
    <source>
        <dbReference type="SAM" id="SignalP"/>
    </source>
</evidence>
<evidence type="ECO:0000259" key="9">
    <source>
        <dbReference type="PROSITE" id="PS50240"/>
    </source>
</evidence>
<dbReference type="KEGG" id="mcal:110309441"/>
<dbReference type="Pfam" id="PF00089">
    <property type="entry name" value="Trypsin"/>
    <property type="match status" value="1"/>
</dbReference>
<evidence type="ECO:0000313" key="11">
    <source>
        <dbReference type="RefSeq" id="XP_021037758.1"/>
    </source>
</evidence>
<dbReference type="InterPro" id="IPR001314">
    <property type="entry name" value="Peptidase_S1A"/>
</dbReference>
<dbReference type="PANTHER" id="PTHR24271">
    <property type="entry name" value="KALLIKREIN-RELATED"/>
    <property type="match status" value="1"/>
</dbReference>
<dbReference type="FunFam" id="2.40.10.10:FF:000014">
    <property type="entry name" value="Complement factor D"/>
    <property type="match status" value="1"/>
</dbReference>
<dbReference type="GO" id="GO:0006508">
    <property type="term" value="P:proteolysis"/>
    <property type="evidence" value="ECO:0007669"/>
    <property type="project" value="UniProtKB-KW"/>
</dbReference>
<dbReference type="RefSeq" id="XP_021037758.1">
    <property type="nucleotide sequence ID" value="XM_021182099.1"/>
</dbReference>
<accession>A0A6P5R2Y9</accession>
<feature type="signal peptide" evidence="8">
    <location>
        <begin position="1"/>
        <end position="18"/>
    </location>
</feature>
<feature type="chain" id="PRO_5028311836" evidence="8">
    <location>
        <begin position="19"/>
        <end position="252"/>
    </location>
</feature>
<keyword evidence="3 7" id="KW-0378">Hydrolase</keyword>
<keyword evidence="6" id="KW-1015">Disulfide bond</keyword>
<dbReference type="InterPro" id="IPR009003">
    <property type="entry name" value="Peptidase_S1_PA"/>
</dbReference>
<dbReference type="SUPFAM" id="SSF50494">
    <property type="entry name" value="Trypsin-like serine proteases"/>
    <property type="match status" value="1"/>
</dbReference>
<keyword evidence="1 7" id="KW-0645">Protease</keyword>
<dbReference type="PROSITE" id="PS00134">
    <property type="entry name" value="TRYPSIN_HIS"/>
    <property type="match status" value="1"/>
</dbReference>
<keyword evidence="10" id="KW-1185">Reference proteome</keyword>
<keyword evidence="4 7" id="KW-0720">Serine protease</keyword>
<dbReference type="InterPro" id="IPR018114">
    <property type="entry name" value="TRYPSIN_HIS"/>
</dbReference>
<dbReference type="InterPro" id="IPR001254">
    <property type="entry name" value="Trypsin_dom"/>
</dbReference>
<reference evidence="11" key="1">
    <citation type="submission" date="2025-08" db="UniProtKB">
        <authorList>
            <consortium name="RefSeq"/>
        </authorList>
    </citation>
    <scope>IDENTIFICATION</scope>
</reference>
<evidence type="ECO:0000256" key="7">
    <source>
        <dbReference type="RuleBase" id="RU363034"/>
    </source>
</evidence>
<evidence type="ECO:0000256" key="6">
    <source>
        <dbReference type="ARBA" id="ARBA00023157"/>
    </source>
</evidence>
<dbReference type="PROSITE" id="PS00135">
    <property type="entry name" value="TRYPSIN_SER"/>
    <property type="match status" value="1"/>
</dbReference>
<protein>
    <submittedName>
        <fullName evidence="11">Granzyme D isoform X1</fullName>
    </submittedName>
</protein>
<proteinExistence type="predicted"/>
<dbReference type="GO" id="GO:0044194">
    <property type="term" value="C:cytolytic granule"/>
    <property type="evidence" value="ECO:0007669"/>
    <property type="project" value="Ensembl"/>
</dbReference>
<dbReference type="PROSITE" id="PS50240">
    <property type="entry name" value="TRYPSIN_DOM"/>
    <property type="match status" value="1"/>
</dbReference>
<dbReference type="Proteomes" id="UP000515126">
    <property type="component" value="Chromosome 14"/>
</dbReference>
<dbReference type="AlphaFoldDB" id="A0A6P5R2Y9"/>
<organism evidence="10 11">
    <name type="scientific">Mus caroli</name>
    <name type="common">Ryukyu mouse</name>
    <name type="synonym">Ricefield mouse</name>
    <dbReference type="NCBI Taxonomy" id="10089"/>
    <lineage>
        <taxon>Eukaryota</taxon>
        <taxon>Metazoa</taxon>
        <taxon>Chordata</taxon>
        <taxon>Craniata</taxon>
        <taxon>Vertebrata</taxon>
        <taxon>Euteleostomi</taxon>
        <taxon>Mammalia</taxon>
        <taxon>Eutheria</taxon>
        <taxon>Euarchontoglires</taxon>
        <taxon>Glires</taxon>
        <taxon>Rodentia</taxon>
        <taxon>Myomorpha</taxon>
        <taxon>Muroidea</taxon>
        <taxon>Muridae</taxon>
        <taxon>Murinae</taxon>
        <taxon>Mus</taxon>
        <taxon>Mus</taxon>
    </lineage>
</organism>
<evidence type="ECO:0000256" key="1">
    <source>
        <dbReference type="ARBA" id="ARBA00022670"/>
    </source>
</evidence>
<evidence type="ECO:0000256" key="2">
    <source>
        <dbReference type="ARBA" id="ARBA00022729"/>
    </source>
</evidence>
<keyword evidence="2 8" id="KW-0732">Signal</keyword>
<gene>
    <name evidence="11" type="primary">LOC110309441</name>
</gene>
<evidence type="ECO:0000256" key="5">
    <source>
        <dbReference type="ARBA" id="ARBA00023145"/>
    </source>
</evidence>
<dbReference type="GeneID" id="110309441"/>
<dbReference type="InterPro" id="IPR033116">
    <property type="entry name" value="TRYPSIN_SER"/>
</dbReference>
<name>A0A6P5R2Y9_MUSCR</name>
<dbReference type="CDD" id="cd00190">
    <property type="entry name" value="Tryp_SPc"/>
    <property type="match status" value="1"/>
</dbReference>
<dbReference type="GO" id="GO:0004252">
    <property type="term" value="F:serine-type endopeptidase activity"/>
    <property type="evidence" value="ECO:0007669"/>
    <property type="project" value="Ensembl"/>
</dbReference>
<evidence type="ECO:0000313" key="10">
    <source>
        <dbReference type="Proteomes" id="UP000515126"/>
    </source>
</evidence>
<keyword evidence="5" id="KW-0865">Zymogen</keyword>
<dbReference type="Gene3D" id="2.40.10.10">
    <property type="entry name" value="Trypsin-like serine proteases"/>
    <property type="match status" value="2"/>
</dbReference>